<evidence type="ECO:0000256" key="10">
    <source>
        <dbReference type="ARBA" id="ARBA00026184"/>
    </source>
</evidence>
<evidence type="ECO:0000256" key="9">
    <source>
        <dbReference type="ARBA" id="ARBA00025801"/>
    </source>
</evidence>
<dbReference type="Proteomes" id="UP001501940">
    <property type="component" value="Chromosome 13"/>
</dbReference>
<evidence type="ECO:0000256" key="4">
    <source>
        <dbReference type="ARBA" id="ARBA00022574"/>
    </source>
</evidence>
<evidence type="ECO:0000256" key="1">
    <source>
        <dbReference type="ARBA" id="ARBA00004324"/>
    </source>
</evidence>
<keyword evidence="3" id="KW-0963">Cytoplasm</keyword>
<accession>A0A3Q1CR94</accession>
<dbReference type="PROSITE" id="PS00678">
    <property type="entry name" value="WD_REPEATS_1"/>
    <property type="match status" value="2"/>
</dbReference>
<name>A0A3Q1CR94_AMPOC</name>
<reference evidence="16" key="3">
    <citation type="submission" date="2025-09" db="UniProtKB">
        <authorList>
            <consortium name="Ensembl"/>
        </authorList>
    </citation>
    <scope>IDENTIFICATION</scope>
</reference>
<evidence type="ECO:0000259" key="15">
    <source>
        <dbReference type="PROSITE" id="PS50897"/>
    </source>
</evidence>
<dbReference type="FunFam" id="2.130.10.10:FF:000280">
    <property type="entry name" value="Wd40 repeat-containing protein smu1"/>
    <property type="match status" value="1"/>
</dbReference>
<dbReference type="InterPro" id="IPR036322">
    <property type="entry name" value="WD40_repeat_dom_sf"/>
</dbReference>
<sequence>MIYLHQAVTPSKSFLIRIISADLSCFLITYLIICVFHSVIRLIMQYLKENNLHRTLVTLQEETTVSLNTVDSIESFVADINSGHWDTVLQAIQSLKLPDKTLIDLYEQVVLELIELRELGAARSLLRQTDPMIMLKQTQPERYIHLENLLARSYFDPREAYPDGSSKEKRRAAIAQALAGEVSVVPPSRLMALLGQSLKWQQHQGLLPPGMTIDLFRGKAAVKDVEEERFPTQLSRHIKFGQKSHVECSRFSPDGQYLVTGSVDGFIEVWNFTTGKIRKVASKTFGVMREILLKFCHCQLVWKIQSGQCLRRFERAHSKGVTCLSFCKDSSQLLSASFDQTIRIHGLKSGKTLKEFRGHSSFVNEATFTPDGHHIVSASSDGTVKVWNVKTTECSSTFKPLGTSAGTDITVNNVILLPKNPEHFVVCNRSNTVVIMNMQGQIVRSFSSGKREGGDFVCCTLSPRGEWIYCVGEDFVLYCFSTVTGKLERTLTVHEKDVIGIAHHPHQNLISTYSEDGLLKLWKP</sequence>
<dbReference type="InterPro" id="IPR019775">
    <property type="entry name" value="WD40_repeat_CS"/>
</dbReference>
<keyword evidence="14" id="KW-0812">Transmembrane</keyword>
<evidence type="ECO:0000256" key="13">
    <source>
        <dbReference type="PROSITE-ProRule" id="PRU00221"/>
    </source>
</evidence>
<dbReference type="SMART" id="SM00668">
    <property type="entry name" value="CTLH"/>
    <property type="match status" value="1"/>
</dbReference>
<evidence type="ECO:0000256" key="12">
    <source>
        <dbReference type="ARBA" id="ARBA00046364"/>
    </source>
</evidence>
<organism evidence="16 17">
    <name type="scientific">Amphiprion ocellaris</name>
    <name type="common">Clown anemonefish</name>
    <dbReference type="NCBI Taxonomy" id="80972"/>
    <lineage>
        <taxon>Eukaryota</taxon>
        <taxon>Metazoa</taxon>
        <taxon>Chordata</taxon>
        <taxon>Craniata</taxon>
        <taxon>Vertebrata</taxon>
        <taxon>Euteleostomi</taxon>
        <taxon>Actinopterygii</taxon>
        <taxon>Neopterygii</taxon>
        <taxon>Teleostei</taxon>
        <taxon>Neoteleostei</taxon>
        <taxon>Acanthomorphata</taxon>
        <taxon>Ovalentaria</taxon>
        <taxon>Pomacentridae</taxon>
        <taxon>Amphiprion</taxon>
    </lineage>
</organism>
<reference evidence="16" key="2">
    <citation type="submission" date="2025-08" db="UniProtKB">
        <authorList>
            <consortium name="Ensembl"/>
        </authorList>
    </citation>
    <scope>IDENTIFICATION</scope>
</reference>
<evidence type="ECO:0000256" key="14">
    <source>
        <dbReference type="SAM" id="Phobius"/>
    </source>
</evidence>
<keyword evidence="5" id="KW-0507">mRNA processing</keyword>
<keyword evidence="14" id="KW-1133">Transmembrane helix</keyword>
<dbReference type="SMART" id="SM00320">
    <property type="entry name" value="WD40"/>
    <property type="match status" value="6"/>
</dbReference>
<comment type="subunit">
    <text evidence="12">Component of the spliceosome B complex. Interacts with IK.</text>
</comment>
<dbReference type="InterPro" id="IPR045184">
    <property type="entry name" value="SMU1"/>
</dbReference>
<dbReference type="GO" id="GO:0005737">
    <property type="term" value="C:cytoplasm"/>
    <property type="evidence" value="ECO:0007669"/>
    <property type="project" value="UniProtKB-SubCell"/>
</dbReference>
<proteinExistence type="inferred from homology"/>
<keyword evidence="8" id="KW-0539">Nucleus</keyword>
<evidence type="ECO:0000313" key="16">
    <source>
        <dbReference type="Ensembl" id="ENSAOCP00000028338.2"/>
    </source>
</evidence>
<dbReference type="FunFam" id="2.130.10.10:FF:000082">
    <property type="entry name" value="WD40 repeat-containing protein SMU1"/>
    <property type="match status" value="1"/>
</dbReference>
<evidence type="ECO:0000256" key="6">
    <source>
        <dbReference type="ARBA" id="ARBA00022737"/>
    </source>
</evidence>
<dbReference type="FunFam" id="2.130.10.10:FF:000729">
    <property type="entry name" value="SMU1, DNA replication regulator and spliceosomal factor"/>
    <property type="match status" value="1"/>
</dbReference>
<evidence type="ECO:0000256" key="8">
    <source>
        <dbReference type="ARBA" id="ARBA00023242"/>
    </source>
</evidence>
<dbReference type="CDD" id="cd00200">
    <property type="entry name" value="WD40"/>
    <property type="match status" value="1"/>
</dbReference>
<evidence type="ECO:0000313" key="17">
    <source>
        <dbReference type="Proteomes" id="UP001501940"/>
    </source>
</evidence>
<dbReference type="GO" id="GO:0016607">
    <property type="term" value="C:nuclear speck"/>
    <property type="evidence" value="ECO:0007669"/>
    <property type="project" value="UniProtKB-SubCell"/>
</dbReference>
<dbReference type="Ensembl" id="ENSAOCT00000021377.2">
    <property type="protein sequence ID" value="ENSAOCP00000028338.2"/>
    <property type="gene ID" value="ENSAOCG00000017920.2"/>
</dbReference>
<dbReference type="InterPro" id="IPR006595">
    <property type="entry name" value="CTLH_C"/>
</dbReference>
<dbReference type="AlphaFoldDB" id="A0A3Q1CR94"/>
<dbReference type="STRING" id="80972.ENSAOCP00000028338"/>
<comment type="similarity">
    <text evidence="9">Belongs to the WD repeat SMU1 family.</text>
</comment>
<keyword evidence="6" id="KW-0677">Repeat</keyword>
<dbReference type="InterPro" id="IPR006594">
    <property type="entry name" value="LisH"/>
</dbReference>
<dbReference type="PROSITE" id="PS50294">
    <property type="entry name" value="WD_REPEATS_REGION"/>
    <property type="match status" value="3"/>
</dbReference>
<keyword evidence="14" id="KW-0472">Membrane</keyword>
<feature type="repeat" description="WD" evidence="13">
    <location>
        <begin position="239"/>
        <end position="280"/>
    </location>
</feature>
<dbReference type="InterPro" id="IPR015943">
    <property type="entry name" value="WD40/YVTN_repeat-like_dom_sf"/>
</dbReference>
<feature type="domain" description="CTLH" evidence="15">
    <location>
        <begin position="69"/>
        <end position="121"/>
    </location>
</feature>
<gene>
    <name evidence="16" type="primary">SMU1</name>
</gene>
<evidence type="ECO:0000256" key="2">
    <source>
        <dbReference type="ARBA" id="ARBA00004496"/>
    </source>
</evidence>
<comment type="subcellular location">
    <subcellularLocation>
        <location evidence="2">Cytoplasm</location>
    </subcellularLocation>
    <subcellularLocation>
        <location evidence="1">Nucleus speckle</location>
    </subcellularLocation>
</comment>
<evidence type="ECO:0000256" key="11">
    <source>
        <dbReference type="ARBA" id="ARBA00031988"/>
    </source>
</evidence>
<evidence type="ECO:0000256" key="5">
    <source>
        <dbReference type="ARBA" id="ARBA00022664"/>
    </source>
</evidence>
<protein>
    <recommendedName>
        <fullName evidence="10">WD40 repeat-containing protein SMU1</fullName>
    </recommendedName>
    <alternativeName>
        <fullName evidence="11">Smu-1 suppressor of mec-8 and unc-52 protein homolog</fullName>
    </alternativeName>
</protein>
<dbReference type="PANTHER" id="PTHR22848">
    <property type="entry name" value="WD40 REPEAT PROTEIN"/>
    <property type="match status" value="1"/>
</dbReference>
<keyword evidence="4 13" id="KW-0853">WD repeat</keyword>
<dbReference type="PROSITE" id="PS50082">
    <property type="entry name" value="WD_REPEATS_2"/>
    <property type="match status" value="4"/>
</dbReference>
<evidence type="ECO:0000256" key="7">
    <source>
        <dbReference type="ARBA" id="ARBA00023187"/>
    </source>
</evidence>
<dbReference type="PRINTS" id="PR00320">
    <property type="entry name" value="GPROTEINBRPT"/>
</dbReference>
<dbReference type="Gene3D" id="2.130.10.10">
    <property type="entry name" value="YVTN repeat-like/Quinoprotein amine dehydrogenase"/>
    <property type="match status" value="3"/>
</dbReference>
<evidence type="ECO:0000256" key="3">
    <source>
        <dbReference type="ARBA" id="ARBA00022490"/>
    </source>
</evidence>
<dbReference type="SMART" id="SM00667">
    <property type="entry name" value="LisH"/>
    <property type="match status" value="1"/>
</dbReference>
<reference evidence="16 17" key="1">
    <citation type="submission" date="2022-01" db="EMBL/GenBank/DDBJ databases">
        <title>A chromosome-scale genome assembly of the false clownfish, Amphiprion ocellaris.</title>
        <authorList>
            <person name="Ryu T."/>
        </authorList>
    </citation>
    <scope>NUCLEOTIDE SEQUENCE [LARGE SCALE GENOMIC DNA]</scope>
</reference>
<dbReference type="Pfam" id="PF17814">
    <property type="entry name" value="LisH_TPL"/>
    <property type="match status" value="1"/>
</dbReference>
<feature type="repeat" description="WD" evidence="13">
    <location>
        <begin position="356"/>
        <end position="397"/>
    </location>
</feature>
<dbReference type="PROSITE" id="PS50897">
    <property type="entry name" value="CTLH"/>
    <property type="match status" value="1"/>
</dbReference>
<feature type="repeat" description="WD" evidence="13">
    <location>
        <begin position="491"/>
        <end position="524"/>
    </location>
</feature>
<dbReference type="GeneTree" id="ENSGT00940000155007"/>
<dbReference type="Pfam" id="PF00400">
    <property type="entry name" value="WD40"/>
    <property type="match status" value="4"/>
</dbReference>
<keyword evidence="17" id="KW-1185">Reference proteome</keyword>
<feature type="transmembrane region" description="Helical" evidence="14">
    <location>
        <begin position="21"/>
        <end position="44"/>
    </location>
</feature>
<dbReference type="InterPro" id="IPR001680">
    <property type="entry name" value="WD40_rpt"/>
</dbReference>
<dbReference type="InterPro" id="IPR020472">
    <property type="entry name" value="WD40_PAC1"/>
</dbReference>
<keyword evidence="7" id="KW-0508">mRNA splicing</keyword>
<dbReference type="SUPFAM" id="SSF50978">
    <property type="entry name" value="WD40 repeat-like"/>
    <property type="match status" value="1"/>
</dbReference>
<dbReference type="PROSITE" id="PS50896">
    <property type="entry name" value="LISH"/>
    <property type="match status" value="1"/>
</dbReference>
<dbReference type="InterPro" id="IPR054532">
    <property type="entry name" value="TPL_SMU1_LisH-like"/>
</dbReference>
<feature type="repeat" description="WD" evidence="13">
    <location>
        <begin position="314"/>
        <end position="355"/>
    </location>
</feature>
<dbReference type="GO" id="GO:0000398">
    <property type="term" value="P:mRNA splicing, via spliceosome"/>
    <property type="evidence" value="ECO:0007669"/>
    <property type="project" value="InterPro"/>
</dbReference>